<gene>
    <name evidence="1" type="ORF">QCA50_006954</name>
</gene>
<comment type="caution">
    <text evidence="1">The sequence shown here is derived from an EMBL/GenBank/DDBJ whole genome shotgun (WGS) entry which is preliminary data.</text>
</comment>
<proteinExistence type="predicted"/>
<dbReference type="EMBL" id="JASBNA010000007">
    <property type="protein sequence ID" value="KAK7690297.1"/>
    <property type="molecule type" value="Genomic_DNA"/>
</dbReference>
<organism evidence="1 2">
    <name type="scientific">Cerrena zonata</name>
    <dbReference type="NCBI Taxonomy" id="2478898"/>
    <lineage>
        <taxon>Eukaryota</taxon>
        <taxon>Fungi</taxon>
        <taxon>Dikarya</taxon>
        <taxon>Basidiomycota</taxon>
        <taxon>Agaricomycotina</taxon>
        <taxon>Agaricomycetes</taxon>
        <taxon>Polyporales</taxon>
        <taxon>Cerrenaceae</taxon>
        <taxon>Cerrena</taxon>
    </lineage>
</organism>
<dbReference type="AlphaFoldDB" id="A0AAW0GK60"/>
<protein>
    <submittedName>
        <fullName evidence="1">Uncharacterized protein</fullName>
    </submittedName>
</protein>
<dbReference type="Proteomes" id="UP001385951">
    <property type="component" value="Unassembled WGS sequence"/>
</dbReference>
<reference evidence="1 2" key="1">
    <citation type="submission" date="2022-09" db="EMBL/GenBank/DDBJ databases">
        <authorList>
            <person name="Palmer J.M."/>
        </authorList>
    </citation>
    <scope>NUCLEOTIDE SEQUENCE [LARGE SCALE GENOMIC DNA]</scope>
    <source>
        <strain evidence="1 2">DSM 7382</strain>
    </source>
</reference>
<name>A0AAW0GK60_9APHY</name>
<keyword evidence="2" id="KW-1185">Reference proteome</keyword>
<evidence type="ECO:0000313" key="2">
    <source>
        <dbReference type="Proteomes" id="UP001385951"/>
    </source>
</evidence>
<accession>A0AAW0GK60</accession>
<evidence type="ECO:0000313" key="1">
    <source>
        <dbReference type="EMBL" id="KAK7690297.1"/>
    </source>
</evidence>
<sequence>MTHETINTVPQNVVRPTDVCHIFPDPDATLDVVLVIENTKLPAEKRTWSIVWRIEEGQPEYRVIQVVREGPHATWFKWGVRTTAYQSCVQKAAVINVGTFSLVQRKLWEDISDNVSVRPDCNGSLVFVEELLRKAADAGLLSGERVAFLVNKIKDEL</sequence>